<evidence type="ECO:0000313" key="4">
    <source>
        <dbReference type="Proteomes" id="UP001519305"/>
    </source>
</evidence>
<keyword evidence="4" id="KW-1185">Reference proteome</keyword>
<dbReference type="Proteomes" id="UP001519305">
    <property type="component" value="Unassembled WGS sequence"/>
</dbReference>
<reference evidence="3 4" key="1">
    <citation type="submission" date="2021-03" db="EMBL/GenBank/DDBJ databases">
        <title>Sequencing the genomes of 1000 actinobacteria strains.</title>
        <authorList>
            <person name="Klenk H.-P."/>
        </authorList>
    </citation>
    <scope>NUCLEOTIDE SEQUENCE [LARGE SCALE GENOMIC DNA]</scope>
    <source>
        <strain evidence="3 4">DSM 44506</strain>
    </source>
</reference>
<dbReference type="Gene3D" id="2.30.110.10">
    <property type="entry name" value="Electron Transport, Fmn-binding Protein, Chain A"/>
    <property type="match status" value="1"/>
</dbReference>
<feature type="coiled-coil region" evidence="1">
    <location>
        <begin position="130"/>
        <end position="168"/>
    </location>
</feature>
<name>A0ABS4U9H1_9CORY</name>
<evidence type="ECO:0000259" key="2">
    <source>
        <dbReference type="Pfam" id="PF01243"/>
    </source>
</evidence>
<dbReference type="PANTHER" id="PTHR42815">
    <property type="entry name" value="FAD-BINDING, PUTATIVE (AFU_ORTHOLOGUE AFUA_6G07600)-RELATED"/>
    <property type="match status" value="1"/>
</dbReference>
<dbReference type="InterPro" id="IPR011576">
    <property type="entry name" value="Pyridox_Oxase_N"/>
</dbReference>
<gene>
    <name evidence="3" type="ORF">JOF33_001886</name>
</gene>
<sequence>MFFLSSVTGAGWPYVQHKGGPRGFVHVLDDRTLAFPDFPGNQQYVSAGNIDRDGRVCLFFVDFPTRRRLKVFGVARAVEADDDPDLIERMRDLGPRSDREIRATIERVIVVDVAAVDANCSKHIKPRWDRDAVEERIDLYRADIEKLRAEIDELTAEVERLNDELERRPMAPDN</sequence>
<keyword evidence="1" id="KW-0175">Coiled coil</keyword>
<evidence type="ECO:0000313" key="3">
    <source>
        <dbReference type="EMBL" id="MBP2333187.1"/>
    </source>
</evidence>
<dbReference type="EMBL" id="JAGINY010000001">
    <property type="protein sequence ID" value="MBP2333187.1"/>
    <property type="molecule type" value="Genomic_DNA"/>
</dbReference>
<comment type="caution">
    <text evidence="3">The sequence shown here is derived from an EMBL/GenBank/DDBJ whole genome shotgun (WGS) entry which is preliminary data.</text>
</comment>
<proteinExistence type="predicted"/>
<feature type="domain" description="Pyridoxamine 5'-phosphate oxidase N-terminal" evidence="2">
    <location>
        <begin position="2"/>
        <end position="116"/>
    </location>
</feature>
<dbReference type="PANTHER" id="PTHR42815:SF2">
    <property type="entry name" value="FAD-BINDING, PUTATIVE (AFU_ORTHOLOGUE AFUA_6G07600)-RELATED"/>
    <property type="match status" value="1"/>
</dbReference>
<dbReference type="RefSeq" id="WP_246580173.1">
    <property type="nucleotide sequence ID" value="NZ_CP077258.1"/>
</dbReference>
<evidence type="ECO:0000256" key="1">
    <source>
        <dbReference type="SAM" id="Coils"/>
    </source>
</evidence>
<dbReference type="InterPro" id="IPR012349">
    <property type="entry name" value="Split_barrel_FMN-bd"/>
</dbReference>
<accession>A0ABS4U9H1</accession>
<dbReference type="SUPFAM" id="SSF50475">
    <property type="entry name" value="FMN-binding split barrel"/>
    <property type="match status" value="1"/>
</dbReference>
<dbReference type="Pfam" id="PF01243">
    <property type="entry name" value="PNPOx_N"/>
    <property type="match status" value="1"/>
</dbReference>
<protein>
    <submittedName>
        <fullName evidence="3">Pyridoxine 5'-phosphate oxidase superfamily flavin-nucleotide-binding protein</fullName>
    </submittedName>
</protein>
<organism evidence="3 4">
    <name type="scientific">Corynebacterium freneyi</name>
    <dbReference type="NCBI Taxonomy" id="134034"/>
    <lineage>
        <taxon>Bacteria</taxon>
        <taxon>Bacillati</taxon>
        <taxon>Actinomycetota</taxon>
        <taxon>Actinomycetes</taxon>
        <taxon>Mycobacteriales</taxon>
        <taxon>Corynebacteriaceae</taxon>
        <taxon>Corynebacterium</taxon>
    </lineage>
</organism>